<dbReference type="Proteomes" id="UP001175353">
    <property type="component" value="Unassembled WGS sequence"/>
</dbReference>
<sequence>MQMQIWYAVKRGSTLFAARLTPHLASWIHFAQLSRSNMLIPADIRLKYWFYPIGNTPAVDLLRHSPLSTRGPTSVLSLGCGDVRNVLFTLWTERATTDRSYTFTTCDSEPAVLGRNIILLSFLISNGSHITSPAETLKICWELYYHLVISGKALAALQAHLVALLDSAQTIKDWQKSAYAAHLKFLSKSTLAEVVKFWQLYLNACTQKTKGRHVQEESRKLFSQRGFDGEGIFLHGGRCAGIHALSSECSKALSDAFRGYWQTGVVAGNQSDVSALEQEHGGFANPLFKLSSRL</sequence>
<comment type="caution">
    <text evidence="2">The sequence shown here is derived from an EMBL/GenBank/DDBJ whole genome shotgun (WGS) entry which is preliminary data.</text>
</comment>
<dbReference type="Pfam" id="PF14737">
    <property type="entry name" value="DUF4470"/>
    <property type="match status" value="1"/>
</dbReference>
<proteinExistence type="predicted"/>
<evidence type="ECO:0000313" key="3">
    <source>
        <dbReference type="Proteomes" id="UP001175353"/>
    </source>
</evidence>
<reference evidence="2" key="1">
    <citation type="submission" date="2023-06" db="EMBL/GenBank/DDBJ databases">
        <title>Black Yeasts Isolated from many extreme environments.</title>
        <authorList>
            <person name="Coleine C."/>
            <person name="Stajich J.E."/>
            <person name="Selbmann L."/>
        </authorList>
    </citation>
    <scope>NUCLEOTIDE SEQUENCE</scope>
    <source>
        <strain evidence="2">CCFEE 5200</strain>
    </source>
</reference>
<keyword evidence="3" id="KW-1185">Reference proteome</keyword>
<gene>
    <name evidence="2" type="ORF">LTR91_026072</name>
</gene>
<dbReference type="EMBL" id="JAUJLE010000964">
    <property type="protein sequence ID" value="KAK0949909.1"/>
    <property type="molecule type" value="Genomic_DNA"/>
</dbReference>
<accession>A0AAN6K2F4</accession>
<dbReference type="InterPro" id="IPR027974">
    <property type="entry name" value="DUF4470"/>
</dbReference>
<evidence type="ECO:0000259" key="1">
    <source>
        <dbReference type="Pfam" id="PF14737"/>
    </source>
</evidence>
<organism evidence="2 3">
    <name type="scientific">Friedmanniomyces endolithicus</name>
    <dbReference type="NCBI Taxonomy" id="329885"/>
    <lineage>
        <taxon>Eukaryota</taxon>
        <taxon>Fungi</taxon>
        <taxon>Dikarya</taxon>
        <taxon>Ascomycota</taxon>
        <taxon>Pezizomycotina</taxon>
        <taxon>Dothideomycetes</taxon>
        <taxon>Dothideomycetidae</taxon>
        <taxon>Mycosphaerellales</taxon>
        <taxon>Teratosphaeriaceae</taxon>
        <taxon>Friedmanniomyces</taxon>
    </lineage>
</organism>
<protein>
    <recommendedName>
        <fullName evidence="1">DUF4470 domain-containing protein</fullName>
    </recommendedName>
</protein>
<evidence type="ECO:0000313" key="2">
    <source>
        <dbReference type="EMBL" id="KAK0949909.1"/>
    </source>
</evidence>
<dbReference type="AlphaFoldDB" id="A0AAN6K2F4"/>
<feature type="domain" description="DUF4470" evidence="1">
    <location>
        <begin position="52"/>
        <end position="149"/>
    </location>
</feature>
<name>A0AAN6K2F4_9PEZI</name>